<feature type="compositionally biased region" description="Pro residues" evidence="7">
    <location>
        <begin position="196"/>
        <end position="206"/>
    </location>
</feature>
<dbReference type="InterPro" id="IPR012423">
    <property type="entry name" value="Eaf7/MRGBP"/>
</dbReference>
<accession>A0A914UMA6</accession>
<evidence type="ECO:0000256" key="5">
    <source>
        <dbReference type="ARBA" id="ARBA00023163"/>
    </source>
</evidence>
<dbReference type="PANTHER" id="PTHR13581">
    <property type="entry name" value="MRG-BINDING PROTEIN"/>
    <property type="match status" value="1"/>
</dbReference>
<dbReference type="Pfam" id="PF07904">
    <property type="entry name" value="Eaf7"/>
    <property type="match status" value="1"/>
</dbReference>
<evidence type="ECO:0000256" key="3">
    <source>
        <dbReference type="ARBA" id="ARBA00022853"/>
    </source>
</evidence>
<name>A0A914UMA6_9BILA</name>
<evidence type="ECO:0000313" key="8">
    <source>
        <dbReference type="Proteomes" id="UP000887566"/>
    </source>
</evidence>
<keyword evidence="5" id="KW-0804">Transcription</keyword>
<dbReference type="AlphaFoldDB" id="A0A914UMA6"/>
<proteinExistence type="inferred from homology"/>
<keyword evidence="3" id="KW-0156">Chromatin regulator</keyword>
<evidence type="ECO:0000256" key="1">
    <source>
        <dbReference type="ARBA" id="ARBA00004123"/>
    </source>
</evidence>
<keyword evidence="4" id="KW-0805">Transcription regulation</keyword>
<evidence type="ECO:0000313" key="9">
    <source>
        <dbReference type="WBParaSite" id="PSAMB.scaffold11120size3579.g33881.t1"/>
    </source>
</evidence>
<comment type="subcellular location">
    <subcellularLocation>
        <location evidence="1">Nucleus</location>
    </subcellularLocation>
</comment>
<keyword evidence="8" id="KW-1185">Reference proteome</keyword>
<dbReference type="GO" id="GO:0006325">
    <property type="term" value="P:chromatin organization"/>
    <property type="evidence" value="ECO:0007669"/>
    <property type="project" value="UniProtKB-KW"/>
</dbReference>
<sequence length="206" mass="23831">MLLAVSEWCTPSPSRPYVQLAVNDPCFAAKCETPEYCNMSTTAGENWSPLAERRLFKQLLDHKPAGVSKRFQMTCLTVQMNHIYDDDDSDIEELLSKDDAQVAQQHRSERPVGEESSHWSAKAYAPVYSLRPQPREIWRKLNELYDMDSVEMNEYIPDEFELQSDFFLPDGDFSELLRLKEEEIHNKNTISRQHTPQPPPPPRTSV</sequence>
<dbReference type="WBParaSite" id="PSAMB.scaffold11120size3579.g33881.t1">
    <property type="protein sequence ID" value="PSAMB.scaffold11120size3579.g33881.t1"/>
    <property type="gene ID" value="PSAMB.scaffold11120size3579.g33881"/>
</dbReference>
<organism evidence="8 9">
    <name type="scientific">Plectus sambesii</name>
    <dbReference type="NCBI Taxonomy" id="2011161"/>
    <lineage>
        <taxon>Eukaryota</taxon>
        <taxon>Metazoa</taxon>
        <taxon>Ecdysozoa</taxon>
        <taxon>Nematoda</taxon>
        <taxon>Chromadorea</taxon>
        <taxon>Plectida</taxon>
        <taxon>Plectina</taxon>
        <taxon>Plectoidea</taxon>
        <taxon>Plectidae</taxon>
        <taxon>Plectus</taxon>
    </lineage>
</organism>
<feature type="region of interest" description="Disordered" evidence="7">
    <location>
        <begin position="184"/>
        <end position="206"/>
    </location>
</feature>
<comment type="similarity">
    <text evidence="2">Belongs to the EAF7 family.</text>
</comment>
<keyword evidence="6" id="KW-0539">Nucleus</keyword>
<dbReference type="PANTHER" id="PTHR13581:SF5">
    <property type="entry name" value="MRG_MORF4L-BINDING PROTEIN"/>
    <property type="match status" value="1"/>
</dbReference>
<evidence type="ECO:0000256" key="2">
    <source>
        <dbReference type="ARBA" id="ARBA00007117"/>
    </source>
</evidence>
<protein>
    <submittedName>
        <fullName evidence="9">Uncharacterized protein</fullName>
    </submittedName>
</protein>
<evidence type="ECO:0000256" key="4">
    <source>
        <dbReference type="ARBA" id="ARBA00023015"/>
    </source>
</evidence>
<dbReference type="GO" id="GO:0006357">
    <property type="term" value="P:regulation of transcription by RNA polymerase II"/>
    <property type="evidence" value="ECO:0007669"/>
    <property type="project" value="TreeGrafter"/>
</dbReference>
<evidence type="ECO:0000256" key="6">
    <source>
        <dbReference type="ARBA" id="ARBA00023242"/>
    </source>
</evidence>
<evidence type="ECO:0000256" key="7">
    <source>
        <dbReference type="SAM" id="MobiDB-lite"/>
    </source>
</evidence>
<reference evidence="9" key="1">
    <citation type="submission" date="2022-11" db="UniProtKB">
        <authorList>
            <consortium name="WormBaseParasite"/>
        </authorList>
    </citation>
    <scope>IDENTIFICATION</scope>
</reference>
<dbReference type="Proteomes" id="UP000887566">
    <property type="component" value="Unplaced"/>
</dbReference>
<dbReference type="GO" id="GO:0005634">
    <property type="term" value="C:nucleus"/>
    <property type="evidence" value="ECO:0007669"/>
    <property type="project" value="UniProtKB-SubCell"/>
</dbReference>
<dbReference type="GO" id="GO:0035267">
    <property type="term" value="C:NuA4 histone acetyltransferase complex"/>
    <property type="evidence" value="ECO:0007669"/>
    <property type="project" value="TreeGrafter"/>
</dbReference>